<evidence type="ECO:0000313" key="14">
    <source>
        <dbReference type="EMBL" id="MTV98343.1"/>
    </source>
</evidence>
<evidence type="ECO:0000313" key="8">
    <source>
        <dbReference type="EMBL" id="CEX63532.1"/>
    </source>
</evidence>
<evidence type="ECO:0000313" key="40">
    <source>
        <dbReference type="Proteomes" id="UP000469505"/>
    </source>
</evidence>
<evidence type="ECO:0000313" key="15">
    <source>
        <dbReference type="EMBL" id="OYL25357.1"/>
    </source>
</evidence>
<evidence type="ECO:0000313" key="9">
    <source>
        <dbReference type="EMBL" id="CKJ29463.1"/>
    </source>
</evidence>
<dbReference type="EMBL" id="CABDQT010000040">
    <property type="protein sequence ID" value="VTH34580.1"/>
    <property type="molecule type" value="Genomic_DNA"/>
</dbReference>
<accession>A0A062WMJ4</accession>
<comment type="subcellular location">
    <subcellularLocation>
        <location evidence="1">Cell membrane</location>
        <topology evidence="1">Multi-pass membrane protein</topology>
    </subcellularLocation>
</comment>
<dbReference type="Proteomes" id="UP000315060">
    <property type="component" value="Unassembled WGS sequence"/>
</dbReference>
<dbReference type="AlphaFoldDB" id="A0A062WMJ4"/>
<proteinExistence type="predicted"/>
<dbReference type="Proteomes" id="UP000729182">
    <property type="component" value="Unassembled WGS sequence"/>
</dbReference>
<dbReference type="EMBL" id="CAAQRO010000006">
    <property type="protein sequence ID" value="VMC92985.1"/>
    <property type="molecule type" value="Genomic_DNA"/>
</dbReference>
<evidence type="ECO:0000313" key="19">
    <source>
        <dbReference type="EMBL" id="VFI33215.1"/>
    </source>
</evidence>
<evidence type="ECO:0000313" key="12">
    <source>
        <dbReference type="EMBL" id="MTV87841.1"/>
    </source>
</evidence>
<evidence type="ECO:0000313" key="22">
    <source>
        <dbReference type="EMBL" id="VNB34380.1"/>
    </source>
</evidence>
<evidence type="ECO:0000313" key="26">
    <source>
        <dbReference type="Proteomes" id="UP000045541"/>
    </source>
</evidence>
<dbReference type="EMBL" id="CAAULE010000001">
    <property type="protein sequence ID" value="VOG74559.1"/>
    <property type="molecule type" value="Genomic_DNA"/>
</dbReference>
<evidence type="ECO:0000313" key="38">
    <source>
        <dbReference type="Proteomes" id="UP000437160"/>
    </source>
</evidence>
<evidence type="ECO:0000256" key="6">
    <source>
        <dbReference type="SAM" id="Phobius"/>
    </source>
</evidence>
<evidence type="ECO:0000313" key="32">
    <source>
        <dbReference type="Proteomes" id="UP000311674"/>
    </source>
</evidence>
<dbReference type="InterPro" id="IPR051461">
    <property type="entry name" value="UPF0750_membrane"/>
</dbReference>
<dbReference type="PANTHER" id="PTHR33545">
    <property type="entry name" value="UPF0750 MEMBRANE PROTEIN YITT-RELATED"/>
    <property type="match status" value="1"/>
</dbReference>
<dbReference type="Proteomes" id="UP000320896">
    <property type="component" value="Unassembled WGS sequence"/>
</dbReference>
<dbReference type="Proteomes" id="UP000314107">
    <property type="component" value="Unassembled WGS sequence"/>
</dbReference>
<reference evidence="38 39" key="6">
    <citation type="submission" date="2019-11" db="EMBL/GenBank/DDBJ databases">
        <title>Growth characteristics of pneumococcus vary with the chemical composition of the capsule and with environmental conditions.</title>
        <authorList>
            <person name="Tothpal A."/>
            <person name="Desobry K."/>
            <person name="Joshi S."/>
            <person name="Wyllie A.L."/>
            <person name="Weinberger D.M."/>
        </authorList>
    </citation>
    <scope>NUCLEOTIDE SEQUENCE [LARGE SCALE GENOMIC DNA]</scope>
    <source>
        <strain evidence="39">pnumococcus09N</strain>
        <strain evidence="10">Pnumococcus09N</strain>
        <strain evidence="11">Pnumococcus10A</strain>
        <strain evidence="41">pnumococcus15C</strain>
        <strain evidence="13">Pnumococcus15C</strain>
        <strain evidence="38">pnumococcus19F</strain>
        <strain evidence="14">Pnumococcus19F</strain>
        <strain evidence="40">pnumococcus35B</strain>
        <strain evidence="12">Pnumococcus35B</strain>
    </source>
</reference>
<dbReference type="EMBL" id="WNHX01000080">
    <property type="protein sequence ID" value="MTV87841.1"/>
    <property type="molecule type" value="Genomic_DNA"/>
</dbReference>
<dbReference type="Proteomes" id="UP000476212">
    <property type="component" value="Unassembled WGS sequence"/>
</dbReference>
<evidence type="ECO:0000256" key="2">
    <source>
        <dbReference type="ARBA" id="ARBA00022475"/>
    </source>
</evidence>
<evidence type="ECO:0000313" key="37">
    <source>
        <dbReference type="Proteomes" id="UP000358702"/>
    </source>
</evidence>
<reference evidence="16 29" key="3">
    <citation type="submission" date="2018-06" db="EMBL/GenBank/DDBJ databases">
        <authorList>
            <consortium name="Pathogen Informatics"/>
            <person name="Doyle S."/>
        </authorList>
    </citation>
    <scope>NUCLEOTIDE SEQUENCE [LARGE SCALE GENOMIC DNA]</scope>
    <source>
        <strain evidence="16 29">NCTC13734</strain>
    </source>
</reference>
<dbReference type="EMBL" id="UHFW01000006">
    <property type="protein sequence ID" value="SUN92286.1"/>
    <property type="molecule type" value="Genomic_DNA"/>
</dbReference>
<dbReference type="EMBL" id="WNHN01000068">
    <property type="protein sequence ID" value="MTV77732.1"/>
    <property type="molecule type" value="Genomic_DNA"/>
</dbReference>
<reference evidence="15 28" key="2">
    <citation type="submission" date="2017-07" db="EMBL/GenBank/DDBJ databases">
        <title>Invasive disease caused simultaneously by more than one serotype of Streptococcus pneumoniae, South Africa.</title>
        <authorList>
            <person name="Ndlangisa K."/>
            <person name="Du Plessis M."/>
            <person name="Von Gottberg A."/>
        </authorList>
    </citation>
    <scope>NUCLEOTIDE SEQUENCE [LARGE SCALE GENOMIC DNA]</scope>
    <source>
        <strain evidence="15 28">8227-15B</strain>
    </source>
</reference>
<dbReference type="PANTHER" id="PTHR33545:SF5">
    <property type="entry name" value="UPF0750 MEMBRANE PROTEIN YITT"/>
    <property type="match status" value="1"/>
</dbReference>
<evidence type="ECO:0000313" key="28">
    <source>
        <dbReference type="Proteomes" id="UP000214939"/>
    </source>
</evidence>
<dbReference type="GO" id="GO:0005886">
    <property type="term" value="C:plasma membrane"/>
    <property type="evidence" value="ECO:0007669"/>
    <property type="project" value="UniProtKB-SubCell"/>
</dbReference>
<dbReference type="EMBL" id="NNBW01000193">
    <property type="protein sequence ID" value="OYL25357.1"/>
    <property type="molecule type" value="Genomic_DNA"/>
</dbReference>
<feature type="domain" description="DUF2179" evidence="7">
    <location>
        <begin position="251"/>
        <end position="306"/>
    </location>
</feature>
<keyword evidence="2" id="KW-1003">Cell membrane</keyword>
<dbReference type="Proteomes" id="UP000358702">
    <property type="component" value="Unassembled WGS sequence"/>
</dbReference>
<evidence type="ECO:0000259" key="7">
    <source>
        <dbReference type="Pfam" id="PF10035"/>
    </source>
</evidence>
<dbReference type="Proteomes" id="UP000310822">
    <property type="component" value="Unassembled WGS sequence"/>
</dbReference>
<dbReference type="Proteomes" id="UP000311674">
    <property type="component" value="Unassembled WGS sequence"/>
</dbReference>
<evidence type="ECO:0000313" key="13">
    <source>
        <dbReference type="EMBL" id="MTV90970.1"/>
    </source>
</evidence>
<evidence type="ECO:0000313" key="35">
    <source>
        <dbReference type="Proteomes" id="UP000315060"/>
    </source>
</evidence>
<evidence type="ECO:0000313" key="34">
    <source>
        <dbReference type="Proteomes" id="UP000314107"/>
    </source>
</evidence>
<sequence length="313" mass="35420">MKQTKRIKRWRYYLRRFAYQIKILRVLQSISREKYDEKISASLVYGFLSAVAVNFFFQPGHVYSSGATGLAQIISALSNHWFGFHIPISLSFYAINFPLMVLAWYQIGHKFTVFTFITVSMSSFFIQFVPVATLTEDPIINSLFGGVVMGLGIGFALRNNISSGGTDIVSLTIRKKTGKNVGSISFLVNGTIMLIAGLTFGWKYALYSMITIFVSSRVTDAVFTKQKRMQAMIVTNHPEKVIEKIHKKLHRGATMIHDAEGTYNHERKAVLITVITRAEFNEFKQIMTQVDPSSFVSVSENVHILGRFVEIDN</sequence>
<dbReference type="Pfam" id="PF02588">
    <property type="entry name" value="YitT_membrane"/>
    <property type="match status" value="1"/>
</dbReference>
<evidence type="ECO:0000313" key="27">
    <source>
        <dbReference type="Proteomes" id="UP000048507"/>
    </source>
</evidence>
<dbReference type="InterPro" id="IPR003740">
    <property type="entry name" value="YitT"/>
</dbReference>
<dbReference type="EMBL" id="CAANCB010000004">
    <property type="protein sequence ID" value="VKB59104.1"/>
    <property type="molecule type" value="Genomic_DNA"/>
</dbReference>
<dbReference type="EMBL" id="LR216058">
    <property type="protein sequence ID" value="VFI33215.1"/>
    <property type="molecule type" value="Genomic_DNA"/>
</dbReference>
<organism evidence="17 36">
    <name type="scientific">Streptococcus pneumoniae</name>
    <dbReference type="NCBI Taxonomy" id="1313"/>
    <lineage>
        <taxon>Bacteria</taxon>
        <taxon>Bacillati</taxon>
        <taxon>Bacillota</taxon>
        <taxon>Bacilli</taxon>
        <taxon>Lactobacillales</taxon>
        <taxon>Streptococcaceae</taxon>
        <taxon>Streptococcus</taxon>
    </lineage>
</organism>
<evidence type="ECO:0000313" key="30">
    <source>
        <dbReference type="Proteomes" id="UP000310822"/>
    </source>
</evidence>
<evidence type="ECO:0000256" key="3">
    <source>
        <dbReference type="ARBA" id="ARBA00022692"/>
    </source>
</evidence>
<dbReference type="Pfam" id="PF10035">
    <property type="entry name" value="DUF2179"/>
    <property type="match status" value="1"/>
</dbReference>
<evidence type="ECO:0000313" key="10">
    <source>
        <dbReference type="EMBL" id="MTV44117.1"/>
    </source>
</evidence>
<dbReference type="Gene3D" id="3.30.70.120">
    <property type="match status" value="1"/>
</dbReference>
<evidence type="ECO:0000313" key="16">
    <source>
        <dbReference type="EMBL" id="SUN92286.1"/>
    </source>
</evidence>
<dbReference type="EMBL" id="WNIA01000015">
    <property type="protein sequence ID" value="MTV98343.1"/>
    <property type="molecule type" value="Genomic_DNA"/>
</dbReference>
<dbReference type="EMBL" id="CMWB01000045">
    <property type="protein sequence ID" value="CKJ29463.1"/>
    <property type="molecule type" value="Genomic_DNA"/>
</dbReference>
<name>A0A062WMJ4_STREE</name>
<dbReference type="EMBL" id="CFFA01000009">
    <property type="protein sequence ID" value="CEX63532.1"/>
    <property type="molecule type" value="Genomic_DNA"/>
</dbReference>
<dbReference type="EMBL" id="VMWH01000073">
    <property type="protein sequence ID" value="TVW84147.1"/>
    <property type="molecule type" value="Genomic_DNA"/>
</dbReference>
<evidence type="ECO:0000313" key="33">
    <source>
        <dbReference type="Proteomes" id="UP000312530"/>
    </source>
</evidence>
<dbReference type="Proteomes" id="UP000045541">
    <property type="component" value="Unassembled WGS sequence"/>
</dbReference>
<dbReference type="Proteomes" id="UP000437160">
    <property type="component" value="Unassembled WGS sequence"/>
</dbReference>
<feature type="transmembrane region" description="Helical" evidence="6">
    <location>
        <begin position="111"/>
        <end position="133"/>
    </location>
</feature>
<dbReference type="Proteomes" id="UP000254854">
    <property type="component" value="Unassembled WGS sequence"/>
</dbReference>
<dbReference type="Proteomes" id="UP000214939">
    <property type="component" value="Unassembled WGS sequence"/>
</dbReference>
<dbReference type="Proteomes" id="UP000469505">
    <property type="component" value="Unassembled WGS sequence"/>
</dbReference>
<evidence type="ECO:0000313" key="25">
    <source>
        <dbReference type="EMBL" id="VTH34580.1"/>
    </source>
</evidence>
<evidence type="ECO:0000313" key="36">
    <source>
        <dbReference type="Proteomes" id="UP000320896"/>
    </source>
</evidence>
<dbReference type="Proteomes" id="UP000312530">
    <property type="component" value="Unassembled WGS sequence"/>
</dbReference>
<dbReference type="InterPro" id="IPR015867">
    <property type="entry name" value="N-reg_PII/ATP_PRibTrfase_C"/>
</dbReference>
<dbReference type="EMBL" id="WNHU01000096">
    <property type="protein sequence ID" value="MTV44117.1"/>
    <property type="molecule type" value="Genomic_DNA"/>
</dbReference>
<feature type="transmembrane region" description="Helical" evidence="6">
    <location>
        <begin position="178"/>
        <end position="198"/>
    </location>
</feature>
<evidence type="ECO:0000313" key="29">
    <source>
        <dbReference type="Proteomes" id="UP000254854"/>
    </source>
</evidence>
<evidence type="ECO:0000313" key="18">
    <source>
        <dbReference type="EMBL" id="TVX71155.1"/>
    </source>
</evidence>
<dbReference type="Proteomes" id="UP000467349">
    <property type="component" value="Unassembled WGS sequence"/>
</dbReference>
<keyword evidence="3 6" id="KW-0812">Transmembrane</keyword>
<evidence type="ECO:0000313" key="39">
    <source>
        <dbReference type="Proteomes" id="UP000467349"/>
    </source>
</evidence>
<feature type="transmembrane region" description="Helical" evidence="6">
    <location>
        <begin position="139"/>
        <end position="157"/>
    </location>
</feature>
<feature type="transmembrane region" description="Helical" evidence="6">
    <location>
        <begin position="39"/>
        <end position="57"/>
    </location>
</feature>
<evidence type="ECO:0000313" key="24">
    <source>
        <dbReference type="EMBL" id="VSC28188.1"/>
    </source>
</evidence>
<dbReference type="CDD" id="cd16380">
    <property type="entry name" value="YitT_C"/>
    <property type="match status" value="1"/>
</dbReference>
<evidence type="ECO:0000313" key="17">
    <source>
        <dbReference type="EMBL" id="TVW84147.1"/>
    </source>
</evidence>
<feature type="transmembrane region" description="Helical" evidence="6">
    <location>
        <begin position="84"/>
        <end position="104"/>
    </location>
</feature>
<dbReference type="Proteomes" id="UP000311381">
    <property type="component" value="Unassembled WGS sequence"/>
</dbReference>
<keyword evidence="5 6" id="KW-0472">Membrane</keyword>
<evidence type="ECO:0000256" key="1">
    <source>
        <dbReference type="ARBA" id="ARBA00004651"/>
    </source>
</evidence>
<dbReference type="EMBL" id="CAASIK010000001">
    <property type="protein sequence ID" value="VNB34380.1"/>
    <property type="molecule type" value="Genomic_DNA"/>
</dbReference>
<dbReference type="EMBL" id="CABBMN010000002">
    <property type="protein sequence ID" value="VSC28188.1"/>
    <property type="molecule type" value="Genomic_DNA"/>
</dbReference>
<dbReference type="EMBL" id="VMYC01000054">
    <property type="protein sequence ID" value="TVX71155.1"/>
    <property type="molecule type" value="Genomic_DNA"/>
</dbReference>
<reference evidence="35 36" key="5">
    <citation type="submission" date="2019-07" db="EMBL/GenBank/DDBJ databases">
        <authorList>
            <person name="Mohale T."/>
        </authorList>
    </citation>
    <scope>NUCLEOTIDE SEQUENCE [LARGE SCALE GENOMIC DNA]</scope>
    <source>
        <strain evidence="17 36">NTPn 126</strain>
        <strain evidence="18 35">NTPn 59</strain>
    </source>
</reference>
<evidence type="ECO:0000256" key="4">
    <source>
        <dbReference type="ARBA" id="ARBA00022989"/>
    </source>
</evidence>
<keyword evidence="4 6" id="KW-1133">Transmembrane helix</keyword>
<dbReference type="PIRSF" id="PIRSF006483">
    <property type="entry name" value="Membrane_protein_YitT"/>
    <property type="match status" value="1"/>
</dbReference>
<reference evidence="26 27" key="1">
    <citation type="submission" date="2015-03" db="EMBL/GenBank/DDBJ databases">
        <authorList>
            <consortium name="Pathogen Informatics"/>
            <person name="Murphy D."/>
        </authorList>
    </citation>
    <scope>NUCLEOTIDE SEQUENCE [LARGE SCALE GENOMIC DNA]</scope>
    <source>
        <strain evidence="9 26">0310</strain>
        <strain evidence="8">SMRU51</strain>
        <strain evidence="27">type strain: N</strain>
    </source>
</reference>
<dbReference type="Proteomes" id="UP000048507">
    <property type="component" value="Unassembled WGS sequence"/>
</dbReference>
<gene>
    <name evidence="15" type="ORF">A5N45_10270</name>
    <name evidence="18" type="ORF">AZJ28_03430</name>
    <name evidence="17" type="ORF">AZJ70_06975</name>
    <name evidence="8" type="ORF">ERS019209_00999</name>
    <name evidence="9" type="ORF">ERS096071_01894</name>
    <name evidence="11" type="ORF">GM535_10865</name>
    <name evidence="14" type="ORF">GM536_04415</name>
    <name evidence="12" type="ORF">GM543_10145</name>
    <name evidence="13" type="ORF">GM544_11035</name>
    <name evidence="10" type="ORF">GM545_11090</name>
    <name evidence="16" type="ORF">NCTC13734_02325</name>
    <name evidence="21" type="ORF">SAMEA2627268_01094</name>
    <name evidence="23" type="ORF">SAMEA2696453_00105</name>
    <name evidence="22" type="ORF">SAMEA2783718_00158</name>
    <name evidence="25" type="ORF">SAMEA3171064_02255</name>
    <name evidence="20" type="ORF">SAMEA3353631_00992</name>
    <name evidence="24" type="ORF">SAMEA3390019_00452</name>
    <name evidence="19" type="ORF">SAMEA3431391_01989</name>
</gene>
<evidence type="ECO:0000313" key="41">
    <source>
        <dbReference type="Proteomes" id="UP000476212"/>
    </source>
</evidence>
<dbReference type="Proteomes" id="UP000290138">
    <property type="component" value="Chromosome"/>
</dbReference>
<evidence type="ECO:0000256" key="5">
    <source>
        <dbReference type="ARBA" id="ARBA00023136"/>
    </source>
</evidence>
<dbReference type="InterPro" id="IPR019264">
    <property type="entry name" value="DUF2179"/>
</dbReference>
<evidence type="ECO:0000313" key="23">
    <source>
        <dbReference type="EMBL" id="VOG74559.1"/>
    </source>
</evidence>
<evidence type="ECO:0000313" key="20">
    <source>
        <dbReference type="EMBL" id="VKB59104.1"/>
    </source>
</evidence>
<evidence type="ECO:0000313" key="21">
    <source>
        <dbReference type="EMBL" id="VMC92985.1"/>
    </source>
</evidence>
<dbReference type="RefSeq" id="WP_000814947.1">
    <property type="nucleotide sequence ID" value="NZ_AP017971.1"/>
</dbReference>
<dbReference type="OMA" id="FILAWFK"/>
<protein>
    <submittedName>
        <fullName evidence="10">DUF2179 domain-containing protein</fullName>
    </submittedName>
    <submittedName>
        <fullName evidence="17">YitT family protein</fullName>
    </submittedName>
</protein>
<evidence type="ECO:0000313" key="31">
    <source>
        <dbReference type="Proteomes" id="UP000311381"/>
    </source>
</evidence>
<dbReference type="EMBL" id="WNIB01000104">
    <property type="protein sequence ID" value="MTV90970.1"/>
    <property type="molecule type" value="Genomic_DNA"/>
</dbReference>
<evidence type="ECO:0000313" key="11">
    <source>
        <dbReference type="EMBL" id="MTV77732.1"/>
    </source>
</evidence>
<reference evidence="30 31" key="4">
    <citation type="submission" date="2019-04" db="EMBL/GenBank/DDBJ databases">
        <authorList>
            <consortium name="Pathogen Informatics"/>
        </authorList>
    </citation>
    <scope>NUCLEOTIDE SEQUENCE [LARGE SCALE GENOMIC DNA]</scope>
    <source>
        <strain evidence="19">GPS_HK_21-sc-2296565</strain>
        <strain evidence="25 34">GPSC129</strain>
        <strain evidence="24 32">GPSC148</strain>
        <strain evidence="20 37">GPSC21</strain>
        <strain evidence="31 33">GPSC47</strain>
        <strain evidence="22 30">GPSC54</strain>
    </source>
</reference>